<dbReference type="AlphaFoldDB" id="A0A284S2D7"/>
<dbReference type="EMBL" id="FUEG01000027">
    <property type="protein sequence ID" value="SJL15180.1"/>
    <property type="molecule type" value="Genomic_DNA"/>
</dbReference>
<evidence type="ECO:0000313" key="2">
    <source>
        <dbReference type="EMBL" id="SJL15180.1"/>
    </source>
</evidence>
<evidence type="ECO:0000256" key="1">
    <source>
        <dbReference type="SAM" id="MobiDB-lite"/>
    </source>
</evidence>
<protein>
    <submittedName>
        <fullName evidence="2">Uncharacterized protein</fullName>
    </submittedName>
</protein>
<keyword evidence="3" id="KW-1185">Reference proteome</keyword>
<organism evidence="2 3">
    <name type="scientific">Armillaria ostoyae</name>
    <name type="common">Armillaria root rot fungus</name>
    <dbReference type="NCBI Taxonomy" id="47428"/>
    <lineage>
        <taxon>Eukaryota</taxon>
        <taxon>Fungi</taxon>
        <taxon>Dikarya</taxon>
        <taxon>Basidiomycota</taxon>
        <taxon>Agaricomycotina</taxon>
        <taxon>Agaricomycetes</taxon>
        <taxon>Agaricomycetidae</taxon>
        <taxon>Agaricales</taxon>
        <taxon>Marasmiineae</taxon>
        <taxon>Physalacriaceae</taxon>
        <taxon>Armillaria</taxon>
    </lineage>
</organism>
<feature type="region of interest" description="Disordered" evidence="1">
    <location>
        <begin position="33"/>
        <end position="59"/>
    </location>
</feature>
<name>A0A284S2D7_ARMOS</name>
<dbReference type="Proteomes" id="UP000219338">
    <property type="component" value="Unassembled WGS sequence"/>
</dbReference>
<sequence>MSKVSGALARTFFKLALFPRPWHQQYLPHDRESQDLADHLSSRRPSNIRRPTTYPCTIVDPENSRKVKVQPLIGTSDDGVHSIPSDIHKLGLSDTGQTVVTRHDIPVYRSSLSTITMVARFTTTYHTSFACQ</sequence>
<accession>A0A284S2D7</accession>
<gene>
    <name evidence="2" type="ORF">ARMOST_18666</name>
</gene>
<reference evidence="3" key="1">
    <citation type="journal article" date="2017" name="Nat. Ecol. Evol.">
        <title>Genome expansion and lineage-specific genetic innovations in the forest pathogenic fungi Armillaria.</title>
        <authorList>
            <person name="Sipos G."/>
            <person name="Prasanna A.N."/>
            <person name="Walter M.C."/>
            <person name="O'Connor E."/>
            <person name="Balint B."/>
            <person name="Krizsan K."/>
            <person name="Kiss B."/>
            <person name="Hess J."/>
            <person name="Varga T."/>
            <person name="Slot J."/>
            <person name="Riley R."/>
            <person name="Boka B."/>
            <person name="Rigling D."/>
            <person name="Barry K."/>
            <person name="Lee J."/>
            <person name="Mihaltcheva S."/>
            <person name="LaButti K."/>
            <person name="Lipzen A."/>
            <person name="Waldron R."/>
            <person name="Moloney N.M."/>
            <person name="Sperisen C."/>
            <person name="Kredics L."/>
            <person name="Vagvoelgyi C."/>
            <person name="Patrignani A."/>
            <person name="Fitzpatrick D."/>
            <person name="Nagy I."/>
            <person name="Doyle S."/>
            <person name="Anderson J.B."/>
            <person name="Grigoriev I.V."/>
            <person name="Gueldener U."/>
            <person name="Muensterkoetter M."/>
            <person name="Nagy L.G."/>
        </authorList>
    </citation>
    <scope>NUCLEOTIDE SEQUENCE [LARGE SCALE GENOMIC DNA]</scope>
    <source>
        <strain evidence="3">C18/9</strain>
    </source>
</reference>
<dbReference type="OrthoDB" id="2996489at2759"/>
<evidence type="ECO:0000313" key="3">
    <source>
        <dbReference type="Proteomes" id="UP000219338"/>
    </source>
</evidence>
<proteinExistence type="predicted"/>